<keyword evidence="2" id="KW-1003">Cell membrane</keyword>
<feature type="transmembrane region" description="Helical" evidence="6">
    <location>
        <begin position="5"/>
        <end position="23"/>
    </location>
</feature>
<dbReference type="Pfam" id="PF02690">
    <property type="entry name" value="Na_Pi_cotrans"/>
    <property type="match status" value="2"/>
</dbReference>
<feature type="transmembrane region" description="Helical" evidence="6">
    <location>
        <begin position="112"/>
        <end position="127"/>
    </location>
</feature>
<name>A0A398CQI2_9BACT</name>
<dbReference type="NCBIfam" id="TIGR00704">
    <property type="entry name" value="NaPi_cotrn_rel"/>
    <property type="match status" value="1"/>
</dbReference>
<keyword evidence="3 6" id="KW-0812">Transmembrane</keyword>
<dbReference type="OrthoDB" id="9763003at2"/>
<feature type="transmembrane region" description="Helical" evidence="6">
    <location>
        <begin position="215"/>
        <end position="238"/>
    </location>
</feature>
<dbReference type="SUPFAM" id="SSF109755">
    <property type="entry name" value="PhoU-like"/>
    <property type="match status" value="1"/>
</dbReference>
<dbReference type="NCBIfam" id="NF037997">
    <property type="entry name" value="Na_Pi_symport"/>
    <property type="match status" value="1"/>
</dbReference>
<dbReference type="GO" id="GO:0044341">
    <property type="term" value="P:sodium-dependent phosphate transport"/>
    <property type="evidence" value="ECO:0007669"/>
    <property type="project" value="InterPro"/>
</dbReference>
<dbReference type="PANTHER" id="PTHR10010">
    <property type="entry name" value="SOLUTE CARRIER FAMILY 34 SODIUM PHOSPHATE , MEMBER 2-RELATED"/>
    <property type="match status" value="1"/>
</dbReference>
<protein>
    <submittedName>
        <fullName evidence="8">Na/Pi cotransporter family protein</fullName>
    </submittedName>
</protein>
<accession>A0A398CQI2</accession>
<dbReference type="RefSeq" id="WP_119089400.1">
    <property type="nucleotide sequence ID" value="NZ_QXIS01000033.1"/>
</dbReference>
<dbReference type="GO" id="GO:0005886">
    <property type="term" value="C:plasma membrane"/>
    <property type="evidence" value="ECO:0007669"/>
    <property type="project" value="UniProtKB-SubCell"/>
</dbReference>
<evidence type="ECO:0000256" key="3">
    <source>
        <dbReference type="ARBA" id="ARBA00022692"/>
    </source>
</evidence>
<keyword evidence="5 6" id="KW-0472">Membrane</keyword>
<dbReference type="InterPro" id="IPR026022">
    <property type="entry name" value="PhoU_dom"/>
</dbReference>
<feature type="transmembrane region" description="Helical" evidence="6">
    <location>
        <begin position="134"/>
        <end position="153"/>
    </location>
</feature>
<organism evidence="8 9">
    <name type="scientific">Candidatus Cryosericum terrychapinii</name>
    <dbReference type="NCBI Taxonomy" id="2290919"/>
    <lineage>
        <taxon>Bacteria</taxon>
        <taxon>Pseudomonadati</taxon>
        <taxon>Caldisericota/Cryosericota group</taxon>
        <taxon>Candidatus Cryosericota</taxon>
        <taxon>Candidatus Cryosericia</taxon>
        <taxon>Candidatus Cryosericales</taxon>
        <taxon>Candidatus Cryosericaceae</taxon>
        <taxon>Candidatus Cryosericum</taxon>
    </lineage>
</organism>
<evidence type="ECO:0000313" key="8">
    <source>
        <dbReference type="EMBL" id="RIE05656.1"/>
    </source>
</evidence>
<evidence type="ECO:0000313" key="9">
    <source>
        <dbReference type="Proteomes" id="UP000266328"/>
    </source>
</evidence>
<sequence>MRGQYVSLAMNLVIGLSFFLYGMKLLGDGLQKAAGDSLRRILQALTNKPIRGVLVGMVVTGIIQSSGATTVMVVGFANAGLMTLRQAMGVIFGANIGTTITAQIIVLKLDKLVWLFMLVGVMMEFFVKRKTSKAVGEAILGFGILFFGLYFMADTLAPLKDSQAFINFLVRFGQVPILGVAAGAVFTALIQSSSVSTSLVVALAMKGMITLPSSIALILGANIGTTVTAGLASIGANITSRRAALTHFLFNFIGTVIMFPFLKPFAKLVELTAVSLPHQVANAHTMFNVIMTIIALIFINPFEKLVMQLLPSKEKEVETRIVQFIDERVLATPSVALSQATQELYRMGRIAYEMVDNCRIALFENRMNLLENVLGNEELVNSMQKEITGYLTKITEHDLSEAQGTRVMALMHAVNDIERVGDHATNLVELIQIKDDKRLKFNNGTQDDLKAEFAHVLATLDEAMTALRDYDSERAKHVKEMEDRCDLMTKECMFRNISRLNAHEVDPQVGVIVVDLFTNLERISDHSDNIADVVLGVY</sequence>
<keyword evidence="4 6" id="KW-1133">Transmembrane helix</keyword>
<feature type="transmembrane region" description="Helical" evidence="6">
    <location>
        <begin position="283"/>
        <end position="302"/>
    </location>
</feature>
<proteinExistence type="predicted"/>
<dbReference type="Gene3D" id="1.20.58.220">
    <property type="entry name" value="Phosphate transport system protein phou homolog 2, domain 2"/>
    <property type="match status" value="1"/>
</dbReference>
<evidence type="ECO:0000256" key="6">
    <source>
        <dbReference type="SAM" id="Phobius"/>
    </source>
</evidence>
<evidence type="ECO:0000256" key="4">
    <source>
        <dbReference type="ARBA" id="ARBA00022989"/>
    </source>
</evidence>
<evidence type="ECO:0000259" key="7">
    <source>
        <dbReference type="Pfam" id="PF01895"/>
    </source>
</evidence>
<dbReference type="InterPro" id="IPR003841">
    <property type="entry name" value="Na/Pi_transpt"/>
</dbReference>
<reference evidence="8 9" key="1">
    <citation type="submission" date="2018-09" db="EMBL/GenBank/DDBJ databases">
        <title>Discovery and Ecogenomic Context for Candidatus Cryosericales, a Global Caldiserica Order Active in Thawing Permafrost.</title>
        <authorList>
            <person name="Martinez M.A."/>
            <person name="Woodcroft B.J."/>
            <person name="Ignacio Espinoza J.C."/>
            <person name="Zayed A."/>
            <person name="Singleton C.M."/>
            <person name="Boyd J."/>
            <person name="Li Y.-F."/>
            <person name="Purvine S."/>
            <person name="Maughan H."/>
            <person name="Hodgkins S.B."/>
            <person name="Anderson D."/>
            <person name="Sederholm M."/>
            <person name="Temperton B."/>
            <person name="Saleska S.R."/>
            <person name="Tyson G.W."/>
            <person name="Rich V.I."/>
        </authorList>
    </citation>
    <scope>NUCLEOTIDE SEQUENCE [LARGE SCALE GENOMIC DNA]</scope>
    <source>
        <strain evidence="8 9">SMC7</strain>
    </source>
</reference>
<evidence type="ECO:0000256" key="5">
    <source>
        <dbReference type="ARBA" id="ARBA00023136"/>
    </source>
</evidence>
<feature type="transmembrane region" description="Helical" evidence="6">
    <location>
        <begin position="177"/>
        <end position="203"/>
    </location>
</feature>
<dbReference type="EMBL" id="QXIS01000033">
    <property type="protein sequence ID" value="RIE05656.1"/>
    <property type="molecule type" value="Genomic_DNA"/>
</dbReference>
<dbReference type="Proteomes" id="UP000266328">
    <property type="component" value="Unassembled WGS sequence"/>
</dbReference>
<dbReference type="Pfam" id="PF01895">
    <property type="entry name" value="PhoU"/>
    <property type="match status" value="2"/>
</dbReference>
<feature type="domain" description="PhoU" evidence="7">
    <location>
        <begin position="455"/>
        <end position="533"/>
    </location>
</feature>
<dbReference type="InterPro" id="IPR004633">
    <property type="entry name" value="NaPi_cotrn-rel/YqeW-like"/>
</dbReference>
<dbReference type="AlphaFoldDB" id="A0A398CQI2"/>
<dbReference type="PANTHER" id="PTHR10010:SF46">
    <property type="entry name" value="SODIUM-DEPENDENT PHOSPHATE TRANSPORT PROTEIN 2B"/>
    <property type="match status" value="1"/>
</dbReference>
<evidence type="ECO:0000256" key="1">
    <source>
        <dbReference type="ARBA" id="ARBA00004651"/>
    </source>
</evidence>
<keyword evidence="9" id="KW-1185">Reference proteome</keyword>
<feature type="transmembrane region" description="Helical" evidence="6">
    <location>
        <begin position="53"/>
        <end position="75"/>
    </location>
</feature>
<dbReference type="InterPro" id="IPR038078">
    <property type="entry name" value="PhoU-like_sf"/>
</dbReference>
<feature type="transmembrane region" description="Helical" evidence="6">
    <location>
        <begin position="87"/>
        <end position="106"/>
    </location>
</feature>
<dbReference type="GO" id="GO:0005436">
    <property type="term" value="F:sodium:phosphate symporter activity"/>
    <property type="evidence" value="ECO:0007669"/>
    <property type="project" value="InterPro"/>
</dbReference>
<comment type="caution">
    <text evidence="8">The sequence shown here is derived from an EMBL/GenBank/DDBJ whole genome shotgun (WGS) entry which is preliminary data.</text>
</comment>
<feature type="domain" description="PhoU" evidence="7">
    <location>
        <begin position="345"/>
        <end position="430"/>
    </location>
</feature>
<comment type="subcellular location">
    <subcellularLocation>
        <location evidence="1">Cell membrane</location>
        <topology evidence="1">Multi-pass membrane protein</topology>
    </subcellularLocation>
</comment>
<evidence type="ECO:0000256" key="2">
    <source>
        <dbReference type="ARBA" id="ARBA00022475"/>
    </source>
</evidence>
<feature type="transmembrane region" description="Helical" evidence="6">
    <location>
        <begin position="244"/>
        <end position="262"/>
    </location>
</feature>
<gene>
    <name evidence="8" type="ORF">SMC7_05750</name>
</gene>